<dbReference type="AlphaFoldDB" id="A0AAD7F652"/>
<gene>
    <name evidence="1" type="ORF">DFH08DRAFT_946703</name>
</gene>
<evidence type="ECO:0000313" key="2">
    <source>
        <dbReference type="Proteomes" id="UP001218218"/>
    </source>
</evidence>
<evidence type="ECO:0000313" key="1">
    <source>
        <dbReference type="EMBL" id="KAJ7367721.1"/>
    </source>
</evidence>
<organism evidence="1 2">
    <name type="scientific">Mycena albidolilacea</name>
    <dbReference type="NCBI Taxonomy" id="1033008"/>
    <lineage>
        <taxon>Eukaryota</taxon>
        <taxon>Fungi</taxon>
        <taxon>Dikarya</taxon>
        <taxon>Basidiomycota</taxon>
        <taxon>Agaricomycotina</taxon>
        <taxon>Agaricomycetes</taxon>
        <taxon>Agaricomycetidae</taxon>
        <taxon>Agaricales</taxon>
        <taxon>Marasmiineae</taxon>
        <taxon>Mycenaceae</taxon>
        <taxon>Mycena</taxon>
    </lineage>
</organism>
<proteinExistence type="predicted"/>
<keyword evidence="2" id="KW-1185">Reference proteome</keyword>
<comment type="caution">
    <text evidence="1">The sequence shown here is derived from an EMBL/GenBank/DDBJ whole genome shotgun (WGS) entry which is preliminary data.</text>
</comment>
<sequence>MPVAETIGMISGVVTVGSFVLGSVPDAASRVTAAYQQLTSKEMIDSAEKNAAFVLTILEDYGDLISDTEFYELKAAYWQHRNILKDLLVELEEQAANPVDTPRTKSFNLFKKLRAQNQKKTQKMAKEKMMRKTAERLLFTSEQVKVHARSVSDKARYREVLRNERTPVPPSSKQLQILRLCRPIDEPYLALSSSTTSATTQRGSTSPTLGALPSANDSIVSFVFDRRPSALSQTVATAGAHAPAAAGPVPQGADTAAIPLERFQTADTVHSAHTLVSPPPIAAK</sequence>
<name>A0AAD7F652_9AGAR</name>
<reference evidence="1" key="1">
    <citation type="submission" date="2023-03" db="EMBL/GenBank/DDBJ databases">
        <title>Massive genome expansion in bonnet fungi (Mycena s.s.) driven by repeated elements and novel gene families across ecological guilds.</title>
        <authorList>
            <consortium name="Lawrence Berkeley National Laboratory"/>
            <person name="Harder C.B."/>
            <person name="Miyauchi S."/>
            <person name="Viragh M."/>
            <person name="Kuo A."/>
            <person name="Thoen E."/>
            <person name="Andreopoulos B."/>
            <person name="Lu D."/>
            <person name="Skrede I."/>
            <person name="Drula E."/>
            <person name="Henrissat B."/>
            <person name="Morin E."/>
            <person name="Kohler A."/>
            <person name="Barry K."/>
            <person name="LaButti K."/>
            <person name="Morin E."/>
            <person name="Salamov A."/>
            <person name="Lipzen A."/>
            <person name="Mereny Z."/>
            <person name="Hegedus B."/>
            <person name="Baldrian P."/>
            <person name="Stursova M."/>
            <person name="Weitz H."/>
            <person name="Taylor A."/>
            <person name="Grigoriev I.V."/>
            <person name="Nagy L.G."/>
            <person name="Martin F."/>
            <person name="Kauserud H."/>
        </authorList>
    </citation>
    <scope>NUCLEOTIDE SEQUENCE</scope>
    <source>
        <strain evidence="1">CBHHK002</strain>
    </source>
</reference>
<dbReference type="EMBL" id="JARIHO010000001">
    <property type="protein sequence ID" value="KAJ7367721.1"/>
    <property type="molecule type" value="Genomic_DNA"/>
</dbReference>
<protein>
    <submittedName>
        <fullName evidence="1">Uncharacterized protein</fullName>
    </submittedName>
</protein>
<dbReference type="Proteomes" id="UP001218218">
    <property type="component" value="Unassembled WGS sequence"/>
</dbReference>
<accession>A0AAD7F652</accession>